<reference evidence="2 3" key="1">
    <citation type="submission" date="2021-01" db="EMBL/GenBank/DDBJ databases">
        <title>Chromosome-level genome assembly of a human fungal pathogen reveals clustering of transcriptionally co-regulated genes.</title>
        <authorList>
            <person name="Voorhies M."/>
            <person name="Cohen S."/>
            <person name="Shea T.P."/>
            <person name="Petrus S."/>
            <person name="Munoz J.F."/>
            <person name="Poplawski S."/>
            <person name="Goldman W.E."/>
            <person name="Michael T."/>
            <person name="Cuomo C.A."/>
            <person name="Sil A."/>
            <person name="Beyhan S."/>
        </authorList>
    </citation>
    <scope>NUCLEOTIDE SEQUENCE [LARGE SCALE GENOMIC DNA]</scope>
    <source>
        <strain evidence="2 3">G184AR</strain>
    </source>
</reference>
<protein>
    <submittedName>
        <fullName evidence="2">Uncharacterized protein</fullName>
    </submittedName>
</protein>
<dbReference type="VEuPathDB" id="FungiDB:I7I52_08954"/>
<proteinExistence type="predicted"/>
<name>A0A8H8D2P2_AJECA</name>
<evidence type="ECO:0000313" key="2">
    <source>
        <dbReference type="EMBL" id="KAG5298849.1"/>
    </source>
</evidence>
<feature type="compositionally biased region" description="Basic residues" evidence="1">
    <location>
        <begin position="12"/>
        <end position="22"/>
    </location>
</feature>
<evidence type="ECO:0000313" key="3">
    <source>
        <dbReference type="Proteomes" id="UP000670092"/>
    </source>
</evidence>
<dbReference type="AlphaFoldDB" id="A0A8H8D2P2"/>
<comment type="caution">
    <text evidence="2">The sequence shown here is derived from an EMBL/GenBank/DDBJ whole genome shotgun (WGS) entry which is preliminary data.</text>
</comment>
<gene>
    <name evidence="2" type="ORF">I7I52_08954</name>
</gene>
<feature type="region of interest" description="Disordered" evidence="1">
    <location>
        <begin position="1"/>
        <end position="22"/>
    </location>
</feature>
<dbReference type="EMBL" id="JAEVHI010000002">
    <property type="protein sequence ID" value="KAG5298849.1"/>
    <property type="molecule type" value="Genomic_DNA"/>
</dbReference>
<accession>A0A8H8D2P2</accession>
<organism evidence="2 3">
    <name type="scientific">Ajellomyces capsulatus</name>
    <name type="common">Darling's disease fungus</name>
    <name type="synonym">Histoplasma capsulatum</name>
    <dbReference type="NCBI Taxonomy" id="5037"/>
    <lineage>
        <taxon>Eukaryota</taxon>
        <taxon>Fungi</taxon>
        <taxon>Dikarya</taxon>
        <taxon>Ascomycota</taxon>
        <taxon>Pezizomycotina</taxon>
        <taxon>Eurotiomycetes</taxon>
        <taxon>Eurotiomycetidae</taxon>
        <taxon>Onygenales</taxon>
        <taxon>Ajellomycetaceae</taxon>
        <taxon>Histoplasma</taxon>
    </lineage>
</organism>
<dbReference type="Proteomes" id="UP000670092">
    <property type="component" value="Unassembled WGS sequence"/>
</dbReference>
<sequence length="78" mass="8834">MREDGESEAGARLHRGASTKKRERRGCCFAVFILIFPFRSIFPLAPENLKETIRAEACSAGTSAELRVDHHHSLHLWD</sequence>
<evidence type="ECO:0000256" key="1">
    <source>
        <dbReference type="SAM" id="MobiDB-lite"/>
    </source>
</evidence>